<organism evidence="1 2">
    <name type="scientific">Gigaspora margarita</name>
    <dbReference type="NCBI Taxonomy" id="4874"/>
    <lineage>
        <taxon>Eukaryota</taxon>
        <taxon>Fungi</taxon>
        <taxon>Fungi incertae sedis</taxon>
        <taxon>Mucoromycota</taxon>
        <taxon>Glomeromycotina</taxon>
        <taxon>Glomeromycetes</taxon>
        <taxon>Diversisporales</taxon>
        <taxon>Gigasporaceae</taxon>
        <taxon>Gigaspora</taxon>
    </lineage>
</organism>
<evidence type="ECO:0000313" key="2">
    <source>
        <dbReference type="Proteomes" id="UP000789901"/>
    </source>
</evidence>
<dbReference type="Proteomes" id="UP000789901">
    <property type="component" value="Unassembled WGS sequence"/>
</dbReference>
<feature type="non-terminal residue" evidence="1">
    <location>
        <position position="1"/>
    </location>
</feature>
<proteinExistence type="predicted"/>
<reference evidence="1 2" key="1">
    <citation type="submission" date="2021-06" db="EMBL/GenBank/DDBJ databases">
        <authorList>
            <person name="Kallberg Y."/>
            <person name="Tangrot J."/>
            <person name="Rosling A."/>
        </authorList>
    </citation>
    <scope>NUCLEOTIDE SEQUENCE [LARGE SCALE GENOMIC DNA]</scope>
    <source>
        <strain evidence="1 2">120-4 pot B 10/14</strain>
    </source>
</reference>
<sequence length="82" mass="9558">LIKNTKIKNVHIIQIIIMPCHIDTIVKINQIRQTYRDESKLTLYAIGAYPIKSEDCELELVLFVPINKEEKDSNTQSIFEKN</sequence>
<dbReference type="EMBL" id="CAJVQB010100505">
    <property type="protein sequence ID" value="CAG8850320.1"/>
    <property type="molecule type" value="Genomic_DNA"/>
</dbReference>
<evidence type="ECO:0000313" key="1">
    <source>
        <dbReference type="EMBL" id="CAG8850320.1"/>
    </source>
</evidence>
<comment type="caution">
    <text evidence="1">The sequence shown here is derived from an EMBL/GenBank/DDBJ whole genome shotgun (WGS) entry which is preliminary data.</text>
</comment>
<accession>A0ABN7XA35</accession>
<name>A0ABN7XA35_GIGMA</name>
<keyword evidence="2" id="KW-1185">Reference proteome</keyword>
<protein>
    <submittedName>
        <fullName evidence="1">31813_t:CDS:1</fullName>
    </submittedName>
</protein>
<gene>
    <name evidence="1" type="ORF">GMARGA_LOCUS40157</name>
</gene>